<proteinExistence type="predicted"/>
<protein>
    <recommendedName>
        <fullName evidence="1">Bacterial Ig-like domain-containing protein</fullName>
    </recommendedName>
</protein>
<evidence type="ECO:0000313" key="2">
    <source>
        <dbReference type="EMBL" id="EQD47373.1"/>
    </source>
</evidence>
<reference evidence="2" key="2">
    <citation type="journal article" date="2014" name="ISME J.">
        <title>Microbial stratification in low pH oxic and suboxic macroscopic growths along an acid mine drainage.</title>
        <authorList>
            <person name="Mendez-Garcia C."/>
            <person name="Mesa V."/>
            <person name="Sprenger R.R."/>
            <person name="Richter M."/>
            <person name="Diez M.S."/>
            <person name="Solano J."/>
            <person name="Bargiela R."/>
            <person name="Golyshina O.V."/>
            <person name="Manteca A."/>
            <person name="Ramos J.L."/>
            <person name="Gallego J.R."/>
            <person name="Llorente I."/>
            <person name="Martins Dos Santos V.A."/>
            <person name="Jensen O.N."/>
            <person name="Pelaez A.I."/>
            <person name="Sanchez J."/>
            <person name="Ferrer M."/>
        </authorList>
    </citation>
    <scope>NUCLEOTIDE SEQUENCE</scope>
</reference>
<organism evidence="2">
    <name type="scientific">mine drainage metagenome</name>
    <dbReference type="NCBI Taxonomy" id="410659"/>
    <lineage>
        <taxon>unclassified sequences</taxon>
        <taxon>metagenomes</taxon>
        <taxon>ecological metagenomes</taxon>
    </lineage>
</organism>
<feature type="domain" description="Bacterial Ig-like" evidence="1">
    <location>
        <begin position="5"/>
        <end position="78"/>
    </location>
</feature>
<reference evidence="2" key="1">
    <citation type="submission" date="2013-08" db="EMBL/GenBank/DDBJ databases">
        <authorList>
            <person name="Mendez C."/>
            <person name="Richter M."/>
            <person name="Ferrer M."/>
            <person name="Sanchez J."/>
        </authorList>
    </citation>
    <scope>NUCLEOTIDE SEQUENCE</scope>
</reference>
<dbReference type="Pfam" id="PF16640">
    <property type="entry name" value="Big_3_5"/>
    <property type="match status" value="1"/>
</dbReference>
<comment type="caution">
    <text evidence="2">The sequence shown here is derived from an EMBL/GenBank/DDBJ whole genome shotgun (WGS) entry which is preliminary data.</text>
</comment>
<dbReference type="AlphaFoldDB" id="T0ZRT3"/>
<sequence length="149" mass="15969">MRLVATLTVAVRPGGTISFTDNGNPIATCQNLPVTHGPPYTAECVVTFDTLGTNVIVATYSGTSYILASVSPPYTLYVVVPGTPHGYWEVAADGGVFSFGDARFYGSMGDKRINRPVVGTGGDPGQPRLLARRRRRGDLQLRGRTLLRL</sequence>
<accession>T0ZRT3</accession>
<dbReference type="InterPro" id="IPR032109">
    <property type="entry name" value="Big_3_5"/>
</dbReference>
<dbReference type="Gene3D" id="2.60.40.10">
    <property type="entry name" value="Immunoglobulins"/>
    <property type="match status" value="1"/>
</dbReference>
<gene>
    <name evidence="2" type="ORF">B1B_12363</name>
</gene>
<feature type="non-terminal residue" evidence="2">
    <location>
        <position position="149"/>
    </location>
</feature>
<name>T0ZRT3_9ZZZZ</name>
<dbReference type="EMBL" id="AUZY01008090">
    <property type="protein sequence ID" value="EQD47373.1"/>
    <property type="molecule type" value="Genomic_DNA"/>
</dbReference>
<evidence type="ECO:0000259" key="1">
    <source>
        <dbReference type="Pfam" id="PF16640"/>
    </source>
</evidence>
<dbReference type="InterPro" id="IPR013783">
    <property type="entry name" value="Ig-like_fold"/>
</dbReference>